<dbReference type="FunFam" id="1.10.3380.30:FF:000012">
    <property type="entry name" value="Probable helicase HelY"/>
    <property type="match status" value="1"/>
</dbReference>
<evidence type="ECO:0000313" key="11">
    <source>
        <dbReference type="Proteomes" id="UP000031419"/>
    </source>
</evidence>
<evidence type="ECO:0000256" key="7">
    <source>
        <dbReference type="SAM" id="MobiDB-lite"/>
    </source>
</evidence>
<dbReference type="InterPro" id="IPR001650">
    <property type="entry name" value="Helicase_C-like"/>
</dbReference>
<dbReference type="PROSITE" id="PS51194">
    <property type="entry name" value="HELICASE_CTER"/>
    <property type="match status" value="1"/>
</dbReference>
<dbReference type="GO" id="GO:0055087">
    <property type="term" value="C:Ski complex"/>
    <property type="evidence" value="ECO:0007669"/>
    <property type="project" value="TreeGrafter"/>
</dbReference>
<evidence type="ECO:0000259" key="8">
    <source>
        <dbReference type="PROSITE" id="PS51192"/>
    </source>
</evidence>
<dbReference type="STRING" id="28042.GU90_06745"/>
<evidence type="ECO:0000256" key="3">
    <source>
        <dbReference type="ARBA" id="ARBA00022801"/>
    </source>
</evidence>
<dbReference type="Pfam" id="PF08148">
    <property type="entry name" value="DSHCT"/>
    <property type="match status" value="1"/>
</dbReference>
<evidence type="ECO:0000256" key="2">
    <source>
        <dbReference type="ARBA" id="ARBA00022741"/>
    </source>
</evidence>
<feature type="compositionally biased region" description="Polar residues" evidence="7">
    <location>
        <begin position="1"/>
        <end position="10"/>
    </location>
</feature>
<dbReference type="CDD" id="cd18795">
    <property type="entry name" value="SF2_C_Ski2"/>
    <property type="match status" value="1"/>
</dbReference>
<dbReference type="eggNOG" id="COG4581">
    <property type="taxonomic scope" value="Bacteria"/>
</dbReference>
<dbReference type="PANTHER" id="PTHR12131">
    <property type="entry name" value="ATP-DEPENDENT RNA AND DNA HELICASE"/>
    <property type="match status" value="1"/>
</dbReference>
<dbReference type="InterPro" id="IPR058621">
    <property type="entry name" value="SH3_HelY"/>
</dbReference>
<dbReference type="PROSITE" id="PS51192">
    <property type="entry name" value="HELICASE_ATP_BIND_1"/>
    <property type="match status" value="1"/>
</dbReference>
<feature type="region of interest" description="Disordered" evidence="7">
    <location>
        <begin position="1"/>
        <end position="20"/>
    </location>
</feature>
<comment type="similarity">
    <text evidence="1">Belongs to the helicase family. SKI2 subfamily.</text>
</comment>
<accession>A0A073BAW2</accession>
<dbReference type="InterPro" id="IPR014001">
    <property type="entry name" value="Helicase_ATP-bd"/>
</dbReference>
<evidence type="ECO:0000259" key="9">
    <source>
        <dbReference type="PROSITE" id="PS51194"/>
    </source>
</evidence>
<dbReference type="Gene3D" id="3.40.50.300">
    <property type="entry name" value="P-loop containing nucleotide triphosphate hydrolases"/>
    <property type="match status" value="2"/>
</dbReference>
<feature type="domain" description="Helicase C-terminal" evidence="9">
    <location>
        <begin position="289"/>
        <end position="486"/>
    </location>
</feature>
<dbReference type="SMART" id="SM00487">
    <property type="entry name" value="DEXDc"/>
    <property type="match status" value="1"/>
</dbReference>
<evidence type="ECO:0000256" key="4">
    <source>
        <dbReference type="ARBA" id="ARBA00022806"/>
    </source>
</evidence>
<dbReference type="InterPro" id="IPR012961">
    <property type="entry name" value="Ski2/MTR4_C"/>
</dbReference>
<dbReference type="GO" id="GO:0003676">
    <property type="term" value="F:nucleic acid binding"/>
    <property type="evidence" value="ECO:0007669"/>
    <property type="project" value="InterPro"/>
</dbReference>
<name>A0A073BAW2_9PSEU</name>
<keyword evidence="5" id="KW-0067">ATP-binding</keyword>
<dbReference type="SMART" id="SM01142">
    <property type="entry name" value="DSHCT"/>
    <property type="match status" value="1"/>
</dbReference>
<dbReference type="EMBL" id="JNVU01000017">
    <property type="protein sequence ID" value="KEI44919.1"/>
    <property type="molecule type" value="Genomic_DNA"/>
</dbReference>
<organism evidence="10 11">
    <name type="scientific">Saccharopolyspora rectivirgula</name>
    <dbReference type="NCBI Taxonomy" id="28042"/>
    <lineage>
        <taxon>Bacteria</taxon>
        <taxon>Bacillati</taxon>
        <taxon>Actinomycetota</taxon>
        <taxon>Actinomycetes</taxon>
        <taxon>Pseudonocardiales</taxon>
        <taxon>Pseudonocardiaceae</taxon>
        <taxon>Saccharopolyspora</taxon>
    </lineage>
</organism>
<dbReference type="RefSeq" id="WP_029721190.1">
    <property type="nucleotide sequence ID" value="NZ_JNVU01000017.1"/>
</dbReference>
<dbReference type="FunFam" id="3.40.50.300:FF:000190">
    <property type="entry name" value="ATP-dependent RNA helicase"/>
    <property type="match status" value="1"/>
</dbReference>
<reference evidence="10 11" key="1">
    <citation type="submission" date="2014-06" db="EMBL/GenBank/DDBJ databases">
        <title>Saccharopolyspora rectivirgula DSM-43113 Genome sequencing.</title>
        <authorList>
            <person name="Barrera C."/>
            <person name="Millon L."/>
            <person name="Rognon B."/>
            <person name="Zaugg C."/>
            <person name="Monod M."/>
        </authorList>
    </citation>
    <scope>NUCLEOTIDE SEQUENCE [LARGE SCALE GENOMIC DNA]</scope>
    <source>
        <strain evidence="10 11">DSM 43113</strain>
    </source>
</reference>
<dbReference type="InterPro" id="IPR011545">
    <property type="entry name" value="DEAD/DEAH_box_helicase_dom"/>
</dbReference>
<feature type="domain" description="Helicase ATP-binding" evidence="8">
    <location>
        <begin position="48"/>
        <end position="206"/>
    </location>
</feature>
<comment type="caution">
    <text evidence="10">The sequence shown here is derived from an EMBL/GenBank/DDBJ whole genome shotgun (WGS) entry which is preliminary data.</text>
</comment>
<dbReference type="SMART" id="SM00490">
    <property type="entry name" value="HELICc"/>
    <property type="match status" value="1"/>
</dbReference>
<evidence type="ECO:0000256" key="1">
    <source>
        <dbReference type="ARBA" id="ARBA00010140"/>
    </source>
</evidence>
<proteinExistence type="inferred from homology"/>
<evidence type="ECO:0000313" key="10">
    <source>
        <dbReference type="EMBL" id="KEI44919.1"/>
    </source>
</evidence>
<dbReference type="PANTHER" id="PTHR12131:SF1">
    <property type="entry name" value="ATP-DEPENDENT RNA HELICASE SUPV3L1, MITOCHONDRIAL-RELATED"/>
    <property type="match status" value="1"/>
</dbReference>
<feature type="region of interest" description="Disordered" evidence="7">
    <location>
        <begin position="253"/>
        <end position="279"/>
    </location>
</feature>
<keyword evidence="3" id="KW-0378">Hydrolase</keyword>
<feature type="region of interest" description="Disordered" evidence="7">
    <location>
        <begin position="636"/>
        <end position="673"/>
    </location>
</feature>
<dbReference type="SUPFAM" id="SSF52540">
    <property type="entry name" value="P-loop containing nucleoside triphosphate hydrolases"/>
    <property type="match status" value="1"/>
</dbReference>
<dbReference type="GO" id="GO:0005524">
    <property type="term" value="F:ATP binding"/>
    <property type="evidence" value="ECO:0007669"/>
    <property type="project" value="UniProtKB-KW"/>
</dbReference>
<dbReference type="GO" id="GO:0004386">
    <property type="term" value="F:helicase activity"/>
    <property type="evidence" value="ECO:0007669"/>
    <property type="project" value="UniProtKB-KW"/>
</dbReference>
<dbReference type="AlphaFoldDB" id="A0A073BAW2"/>
<sequence>MAASRSNPTKRSPAEAYAAHARRSAHPELAEFISELDFELDPFQRTACQALESGRGVLVCAPTGAGKTVVGEFAVHLALRSGRKCFYTTPIKALSNQKYADLCERYGHAAVGLLTGDTSINGEAQVVVMTTEVLRNMLYAGSRSLDQLGYVVMDEVHYLADRFRGAVWEEVILHLPEHVQIASLSATVSNAEEFGEWLQEVRGDTTVVVDEHRPVPLWQHMLVGPRMFDLFAGESRGRELKINPNLLRQTQRLTQTHFQRGRRGGPNGKRKGSRPPRFFPPSRVDVLNGLDAAGLLPAIVFIFSRNGCDQAVAQCVRAGLRLTTDAEVAEIREVVDKHTANLPESDLVVLGYWEWREALERGVAAHHAGLLPAFKETVEELFVRGLVKAVFATETLALGINMPARTVVLERLVKFNGESHVDLSPGEYTQLTGRAGRRGIDVEGHAVVLWQPGMDPKQVAGLASTRTYPLRSSFRPGYNMAVNLVQRVGRDAARELLEQSFAQFQADRSVVGLSRRLDRNREALEGYAEAMRCHLGDFAEYFDLRKRISAREKHLARQNRQARRAEAAKSLEKLRKGDVIAVPAGRRSGLAVVIDPGVEPMGEPRPLVVTEDRWSGRLSVADFTSPVEPLGKIRLPKHVDTRSPKSRRDLASTLRNTGIEAPGRRGRRRSGAADDPELLELRQALRSHPCHGCADRETHARWAERHERLRSETEQLQRKVAATTHSLVRSFDRIIALLDERGYLQLDDPDRPVSEHGRRLSRLYSESDLLAAECLRAGIWEGLGPAELAAVVSSLVYESRREGLLAPQVPAGAVSEALDATWRLWTELEDDERRHKLERTREPDAGFAWPVFRWARGESLERVLIASESAGHELSAGDFVRWCRQVVDLLDQIREVMGTADPVGSSAAKAVTAIRRGVVAAGVA</sequence>
<feature type="compositionally biased region" description="Basic and acidic residues" evidence="7">
    <location>
        <begin position="637"/>
        <end position="650"/>
    </location>
</feature>
<keyword evidence="2" id="KW-0547">Nucleotide-binding</keyword>
<protein>
    <recommendedName>
        <fullName evidence="6">Probable helicase HelY</fullName>
    </recommendedName>
</protein>
<dbReference type="Pfam" id="PF00271">
    <property type="entry name" value="Helicase_C"/>
    <property type="match status" value="1"/>
</dbReference>
<dbReference type="Proteomes" id="UP000031419">
    <property type="component" value="Unassembled WGS sequence"/>
</dbReference>
<dbReference type="GO" id="GO:0016787">
    <property type="term" value="F:hydrolase activity"/>
    <property type="evidence" value="ECO:0007669"/>
    <property type="project" value="UniProtKB-KW"/>
</dbReference>
<evidence type="ECO:0000256" key="5">
    <source>
        <dbReference type="ARBA" id="ARBA00022840"/>
    </source>
</evidence>
<dbReference type="InterPro" id="IPR027417">
    <property type="entry name" value="P-loop_NTPase"/>
</dbReference>
<dbReference type="Pfam" id="PF26090">
    <property type="entry name" value="SH3_HelY"/>
    <property type="match status" value="1"/>
</dbReference>
<feature type="compositionally biased region" description="Basic residues" evidence="7">
    <location>
        <begin position="259"/>
        <end position="274"/>
    </location>
</feature>
<gene>
    <name evidence="10" type="ORF">GU90_06745</name>
</gene>
<dbReference type="GO" id="GO:0070478">
    <property type="term" value="P:nuclear-transcribed mRNA catabolic process, 3'-5' exonucleolytic nonsense-mediated decay"/>
    <property type="evidence" value="ECO:0007669"/>
    <property type="project" value="TreeGrafter"/>
</dbReference>
<keyword evidence="4 10" id="KW-0347">Helicase</keyword>
<dbReference type="OrthoDB" id="3229913at2"/>
<evidence type="ECO:0000256" key="6">
    <source>
        <dbReference type="ARBA" id="ARBA00067911"/>
    </source>
</evidence>
<dbReference type="Pfam" id="PF00270">
    <property type="entry name" value="DEAD"/>
    <property type="match status" value="1"/>
</dbReference>
<dbReference type="Gene3D" id="1.10.3380.30">
    <property type="match status" value="1"/>
</dbReference>
<dbReference type="InterPro" id="IPR050699">
    <property type="entry name" value="RNA-DNA_Helicase"/>
</dbReference>
<keyword evidence="11" id="KW-1185">Reference proteome</keyword>